<dbReference type="Gene3D" id="3.40.630.190">
    <property type="entry name" value="LCP protein"/>
    <property type="match status" value="1"/>
</dbReference>
<evidence type="ECO:0000259" key="2">
    <source>
        <dbReference type="Pfam" id="PF03816"/>
    </source>
</evidence>
<proteinExistence type="predicted"/>
<keyword evidence="1" id="KW-0812">Transmembrane</keyword>
<feature type="transmembrane region" description="Helical" evidence="1">
    <location>
        <begin position="12"/>
        <end position="36"/>
    </location>
</feature>
<comment type="caution">
    <text evidence="3">The sequence shown here is derived from an EMBL/GenBank/DDBJ whole genome shotgun (WGS) entry which is preliminary data.</text>
</comment>
<evidence type="ECO:0000313" key="3">
    <source>
        <dbReference type="EMBL" id="MBM6920791.1"/>
    </source>
</evidence>
<evidence type="ECO:0000313" key="4">
    <source>
        <dbReference type="Proteomes" id="UP000774750"/>
    </source>
</evidence>
<reference evidence="3" key="2">
    <citation type="journal article" date="2021" name="Sci. Rep.">
        <title>The distribution of antibiotic resistance genes in chicken gut microbiota commensals.</title>
        <authorList>
            <person name="Juricova H."/>
            <person name="Matiasovicova J."/>
            <person name="Kubasova T."/>
            <person name="Cejkova D."/>
            <person name="Rychlik I."/>
        </authorList>
    </citation>
    <scope>NUCLEOTIDE SEQUENCE</scope>
    <source>
        <strain evidence="3">An559</strain>
    </source>
</reference>
<dbReference type="Pfam" id="PF03816">
    <property type="entry name" value="LytR_cpsA_psr"/>
    <property type="match status" value="1"/>
</dbReference>
<keyword evidence="4" id="KW-1185">Reference proteome</keyword>
<gene>
    <name evidence="3" type="ORF">H6A12_06465</name>
</gene>
<protein>
    <submittedName>
        <fullName evidence="3">LCP family protein</fullName>
    </submittedName>
</protein>
<accession>A0A938X5X4</accession>
<organism evidence="3 4">
    <name type="scientific">Merdimmobilis hominis</name>
    <dbReference type="NCBI Taxonomy" id="2897707"/>
    <lineage>
        <taxon>Bacteria</taxon>
        <taxon>Bacillati</taxon>
        <taxon>Bacillota</taxon>
        <taxon>Clostridia</taxon>
        <taxon>Eubacteriales</taxon>
        <taxon>Oscillospiraceae</taxon>
        <taxon>Merdimmobilis</taxon>
    </lineage>
</organism>
<reference evidence="3" key="1">
    <citation type="submission" date="2020-08" db="EMBL/GenBank/DDBJ databases">
        <authorList>
            <person name="Cejkova D."/>
            <person name="Kubasova T."/>
            <person name="Jahodarova E."/>
            <person name="Rychlik I."/>
        </authorList>
    </citation>
    <scope>NUCLEOTIDE SEQUENCE</scope>
    <source>
        <strain evidence="3">An559</strain>
    </source>
</reference>
<dbReference type="AlphaFoldDB" id="A0A938X5X4"/>
<keyword evidence="1" id="KW-1133">Transmembrane helix</keyword>
<dbReference type="InterPro" id="IPR004474">
    <property type="entry name" value="LytR_CpsA_psr"/>
</dbReference>
<dbReference type="EMBL" id="JACJKY010000008">
    <property type="protein sequence ID" value="MBM6920791.1"/>
    <property type="molecule type" value="Genomic_DNA"/>
</dbReference>
<dbReference type="RefSeq" id="WP_204446055.1">
    <property type="nucleotide sequence ID" value="NZ_JACJKY010000008.1"/>
</dbReference>
<evidence type="ECO:0000256" key="1">
    <source>
        <dbReference type="SAM" id="Phobius"/>
    </source>
</evidence>
<sequence length="285" mass="31103">MHQPKRSTQLFLISLCVTLVTLGTVLVLLLAVWLPLTREQEDEQPAAQPLTATEEESLSLLMIASPTVSDPPAFLALFSYAPAKKQFDTVLFSPYLLCTSLDRTDTLAGHYLYGGILGLRRAIAELTGHEPDRYLRTDQEGFSALLDAGGGISCTISSAFTIGEEQFYPGEQQLSGRKLSALLFQTGSDALPDLKAQTEWTSRILPTCIQAVKHSYESFSSLIFSECETTLTRYDLLLRQSYFTGGTFTVNEPIAVDGTHHPEIMAVYPDESALSAAKAVLSPAS</sequence>
<keyword evidence="1" id="KW-0472">Membrane</keyword>
<dbReference type="Proteomes" id="UP000774750">
    <property type="component" value="Unassembled WGS sequence"/>
</dbReference>
<feature type="domain" description="Cell envelope-related transcriptional attenuator" evidence="2">
    <location>
        <begin position="107"/>
        <end position="181"/>
    </location>
</feature>
<name>A0A938X5X4_9FIRM</name>